<dbReference type="Pfam" id="PF15432">
    <property type="entry name" value="Sec-ASP3"/>
    <property type="match status" value="1"/>
</dbReference>
<name>A0A846ZCG8_9LACO</name>
<gene>
    <name evidence="1" type="primary">asp3</name>
    <name evidence="1" type="ORF">HF966_00330</name>
</gene>
<dbReference type="Proteomes" id="UP000590460">
    <property type="component" value="Unassembled WGS sequence"/>
</dbReference>
<proteinExistence type="predicted"/>
<dbReference type="GO" id="GO:0015031">
    <property type="term" value="P:protein transport"/>
    <property type="evidence" value="ECO:0007669"/>
    <property type="project" value="InterPro"/>
</dbReference>
<sequence>MTGNNFVIYWDHNVGETYLYGSEITYKSIDQVFFENNLMASGLQIHTWHSAGNFPIRRAVSPLPALQPGIKYQLTYDAEVIPETPLYIEIKFFDRFAQQITRKIIKFSGEVFEFPIATYQYEISLLSSGFSKMNFHSLKIQKQQEDNKLLLQKEGLSISDVMHASSSATTLRVIFVEPIVGTMAWVRESLIAQLDDVIQITSDRSYAQFYLSDRYRQLILETLSELQQDFDINTVQFIGYGPISSQAARFFATQVVNGVAHITDDFGQIARSERMQNIEGFEFFKQNEPDSDKFIIYHTPPKQNYYQMSQLSRLFDYSDRLEKYIDFIK</sequence>
<reference evidence="1 2" key="1">
    <citation type="submission" date="2020-04" db="EMBL/GenBank/DDBJ databases">
        <title>MicrobeNet Type strains.</title>
        <authorList>
            <person name="Nicholson A.C."/>
        </authorList>
    </citation>
    <scope>NUCLEOTIDE SEQUENCE [LARGE SCALE GENOMIC DNA]</scope>
    <source>
        <strain evidence="1 2">CCUG 54536</strain>
    </source>
</reference>
<organism evidence="1 2">
    <name type="scientific">Leuconostoc holzapfelii</name>
    <dbReference type="NCBI Taxonomy" id="434464"/>
    <lineage>
        <taxon>Bacteria</taxon>
        <taxon>Bacillati</taxon>
        <taxon>Bacillota</taxon>
        <taxon>Bacilli</taxon>
        <taxon>Lactobacillales</taxon>
        <taxon>Lactobacillaceae</taxon>
        <taxon>Leuconostoc</taxon>
    </lineage>
</organism>
<evidence type="ECO:0000313" key="1">
    <source>
        <dbReference type="EMBL" id="NKZ17644.1"/>
    </source>
</evidence>
<dbReference type="RefSeq" id="WP_168675681.1">
    <property type="nucleotide sequence ID" value="NZ_BPKV01000010.1"/>
</dbReference>
<accession>A0A846ZCG8</accession>
<dbReference type="NCBIfam" id="TIGR03711">
    <property type="entry name" value="acc_sec_asp3"/>
    <property type="match status" value="1"/>
</dbReference>
<dbReference type="AlphaFoldDB" id="A0A846ZCG8"/>
<dbReference type="InterPro" id="IPR022259">
    <property type="entry name" value="Acessory_Sec_prot_Asp3"/>
</dbReference>
<protein>
    <submittedName>
        <fullName evidence="1">Accessory Sec system protein Asp3</fullName>
    </submittedName>
</protein>
<dbReference type="EMBL" id="JAAXPO010000001">
    <property type="protein sequence ID" value="NKZ17644.1"/>
    <property type="molecule type" value="Genomic_DNA"/>
</dbReference>
<comment type="caution">
    <text evidence="1">The sequence shown here is derived from an EMBL/GenBank/DDBJ whole genome shotgun (WGS) entry which is preliminary data.</text>
</comment>
<evidence type="ECO:0000313" key="2">
    <source>
        <dbReference type="Proteomes" id="UP000590460"/>
    </source>
</evidence>